<evidence type="ECO:0000259" key="2">
    <source>
        <dbReference type="PROSITE" id="PS01148"/>
    </source>
</evidence>
<gene>
    <name evidence="3" type="ordered locus">Maeo_0967</name>
</gene>
<organism evidence="3 4">
    <name type="scientific">Methanococcus aeolicus (strain ATCC BAA-1280 / DSM 17508 / OCM 812 / Nankai-3)</name>
    <dbReference type="NCBI Taxonomy" id="419665"/>
    <lineage>
        <taxon>Archaea</taxon>
        <taxon>Methanobacteriati</taxon>
        <taxon>Methanobacteriota</taxon>
        <taxon>Methanomada group</taxon>
        <taxon>Methanococci</taxon>
        <taxon>Methanococcales</taxon>
        <taxon>Methanococcaceae</taxon>
        <taxon>Methanococcus</taxon>
    </lineage>
</organism>
<evidence type="ECO:0000313" key="4">
    <source>
        <dbReference type="Proteomes" id="UP000001106"/>
    </source>
</evidence>
<evidence type="ECO:0000256" key="1">
    <source>
        <dbReference type="ARBA" id="ARBA00008984"/>
    </source>
</evidence>
<comment type="similarity">
    <text evidence="1">Belongs to the sulfur carrier protein TusA family.</text>
</comment>
<protein>
    <submittedName>
        <fullName evidence="3">SirA family protein</fullName>
    </submittedName>
</protein>
<dbReference type="InterPro" id="IPR036868">
    <property type="entry name" value="TusA-like_sf"/>
</dbReference>
<dbReference type="RefSeq" id="WP_011973677.1">
    <property type="nucleotide sequence ID" value="NC_009635.1"/>
</dbReference>
<dbReference type="SUPFAM" id="SSF64307">
    <property type="entry name" value="SirA-like"/>
    <property type="match status" value="1"/>
</dbReference>
<reference evidence="3" key="1">
    <citation type="submission" date="2007-06" db="EMBL/GenBank/DDBJ databases">
        <title>Complete sequence of Methanococcus aeolicus Nankai-3.</title>
        <authorList>
            <consortium name="US DOE Joint Genome Institute"/>
            <person name="Copeland A."/>
            <person name="Lucas S."/>
            <person name="Lapidus A."/>
            <person name="Barry K."/>
            <person name="Glavina del Rio T."/>
            <person name="Dalin E."/>
            <person name="Tice H."/>
            <person name="Pitluck S."/>
            <person name="Chain P."/>
            <person name="Malfatti S."/>
            <person name="Shin M."/>
            <person name="Vergez L."/>
            <person name="Schmutz J."/>
            <person name="Larimer F."/>
            <person name="Land M."/>
            <person name="Hauser L."/>
            <person name="Kyrpides N."/>
            <person name="Lykidis A."/>
            <person name="Sieprawska-Lupa M."/>
            <person name="Whitman W.B."/>
            <person name="Richardson P."/>
        </authorList>
    </citation>
    <scope>NUCLEOTIDE SEQUENCE [LARGE SCALE GENOMIC DNA]</scope>
    <source>
        <strain evidence="3">Nankai-3</strain>
    </source>
</reference>
<sequence>MATLDARGLQCPMPIVELAKKMKELKEGEILELIADDVGAKEDVPAWCNRTGNELVEMTEENGILAFKIKKK</sequence>
<dbReference type="AlphaFoldDB" id="A6UVM3"/>
<dbReference type="KEGG" id="mae:Maeo_0967"/>
<dbReference type="InterPro" id="IPR001455">
    <property type="entry name" value="TusA-like"/>
</dbReference>
<dbReference type="eggNOG" id="arCOG02062">
    <property type="taxonomic scope" value="Archaea"/>
</dbReference>
<keyword evidence="4" id="KW-1185">Reference proteome</keyword>
<dbReference type="EMBL" id="CP000743">
    <property type="protein sequence ID" value="ABR56545.1"/>
    <property type="molecule type" value="Genomic_DNA"/>
</dbReference>
<proteinExistence type="inferred from homology"/>
<dbReference type="STRING" id="419665.Maeo_0967"/>
<dbReference type="GeneID" id="5326919"/>
<dbReference type="PROSITE" id="PS01148">
    <property type="entry name" value="UPF0033"/>
    <property type="match status" value="1"/>
</dbReference>
<dbReference type="Pfam" id="PF01206">
    <property type="entry name" value="TusA"/>
    <property type="match status" value="1"/>
</dbReference>
<accession>A6UVM3</accession>
<dbReference type="PANTHER" id="PTHR33279">
    <property type="entry name" value="SULFUR CARRIER PROTEIN YEDF-RELATED"/>
    <property type="match status" value="1"/>
</dbReference>
<feature type="domain" description="UPF0033" evidence="2">
    <location>
        <begin position="4"/>
        <end position="28"/>
    </location>
</feature>
<dbReference type="PANTHER" id="PTHR33279:SF6">
    <property type="entry name" value="SULFUR CARRIER PROTEIN YEDF-RELATED"/>
    <property type="match status" value="1"/>
</dbReference>
<dbReference type="Gene3D" id="3.30.110.40">
    <property type="entry name" value="TusA-like domain"/>
    <property type="match status" value="1"/>
</dbReference>
<name>A6UVM3_META3</name>
<dbReference type="Proteomes" id="UP000001106">
    <property type="component" value="Chromosome"/>
</dbReference>
<evidence type="ECO:0000313" key="3">
    <source>
        <dbReference type="EMBL" id="ABR56545.1"/>
    </source>
</evidence>
<dbReference type="CDD" id="cd00291">
    <property type="entry name" value="SirA_YedF_YeeD"/>
    <property type="match status" value="1"/>
</dbReference>
<dbReference type="HOGENOM" id="CLU_165255_1_2_2"/>
<dbReference type="OrthoDB" id="45650at2157"/>